<keyword evidence="3 6" id="KW-0812">Transmembrane</keyword>
<protein>
    <submittedName>
        <fullName evidence="9">TLC domain-domain-containing protein</fullName>
    </submittedName>
</protein>
<feature type="transmembrane region" description="Helical" evidence="7">
    <location>
        <begin position="198"/>
        <end position="220"/>
    </location>
</feature>
<dbReference type="InterPro" id="IPR016439">
    <property type="entry name" value="Lag1/Lac1-like"/>
</dbReference>
<evidence type="ECO:0000256" key="6">
    <source>
        <dbReference type="PROSITE-ProRule" id="PRU00205"/>
    </source>
</evidence>
<gene>
    <name evidence="9" type="ORF">BCR38DRAFT_427336</name>
</gene>
<feature type="transmembrane region" description="Helical" evidence="7">
    <location>
        <begin position="160"/>
        <end position="178"/>
    </location>
</feature>
<organism evidence="9 10">
    <name type="scientific">Pseudomassariella vexata</name>
    <dbReference type="NCBI Taxonomy" id="1141098"/>
    <lineage>
        <taxon>Eukaryota</taxon>
        <taxon>Fungi</taxon>
        <taxon>Dikarya</taxon>
        <taxon>Ascomycota</taxon>
        <taxon>Pezizomycotina</taxon>
        <taxon>Sordariomycetes</taxon>
        <taxon>Xylariomycetidae</taxon>
        <taxon>Amphisphaeriales</taxon>
        <taxon>Pseudomassariaceae</taxon>
        <taxon>Pseudomassariella</taxon>
    </lineage>
</organism>
<dbReference type="InParanoid" id="A0A1Y2E7K3"/>
<comment type="similarity">
    <text evidence="2">Belongs to the sphingosine N-acyltransferase family.</text>
</comment>
<dbReference type="SMART" id="SM00724">
    <property type="entry name" value="TLC"/>
    <property type="match status" value="1"/>
</dbReference>
<dbReference type="STRING" id="1141098.A0A1Y2E7K3"/>
<dbReference type="AlphaFoldDB" id="A0A1Y2E7K3"/>
<evidence type="ECO:0000256" key="1">
    <source>
        <dbReference type="ARBA" id="ARBA00004141"/>
    </source>
</evidence>
<evidence type="ECO:0000259" key="8">
    <source>
        <dbReference type="PROSITE" id="PS50922"/>
    </source>
</evidence>
<evidence type="ECO:0000256" key="7">
    <source>
        <dbReference type="SAM" id="Phobius"/>
    </source>
</evidence>
<feature type="transmembrane region" description="Helical" evidence="7">
    <location>
        <begin position="116"/>
        <end position="139"/>
    </location>
</feature>
<dbReference type="Proteomes" id="UP000193689">
    <property type="component" value="Unassembled WGS sequence"/>
</dbReference>
<dbReference type="OrthoDB" id="537032at2759"/>
<name>A0A1Y2E7K3_9PEZI</name>
<dbReference type="InterPro" id="IPR006634">
    <property type="entry name" value="TLC-dom"/>
</dbReference>
<evidence type="ECO:0000256" key="5">
    <source>
        <dbReference type="ARBA" id="ARBA00023136"/>
    </source>
</evidence>
<evidence type="ECO:0000313" key="9">
    <source>
        <dbReference type="EMBL" id="ORY67522.1"/>
    </source>
</evidence>
<evidence type="ECO:0000313" key="10">
    <source>
        <dbReference type="Proteomes" id="UP000193689"/>
    </source>
</evidence>
<keyword evidence="10" id="KW-1185">Reference proteome</keyword>
<dbReference type="GO" id="GO:0050291">
    <property type="term" value="F:sphingosine N-acyltransferase activity"/>
    <property type="evidence" value="ECO:0007669"/>
    <property type="project" value="InterPro"/>
</dbReference>
<sequence>MESYPPRPLAVGEKRAWNSYPPLLQPPVSRMVRAIYGQTVQSYTVIRKTGRKADGPLINFGRWLLDNQTGVFLSLSALFVLVHTSTPEAQSYTFKFLTISHYNPQTGKYALGADDVYFILFCTILLTGLRAGIMNHILAPLAKAGGITKKKEIARFAEQGFLVIHYGIFWSIGVYIYTHSPFYLNMSELWTNWPQRDLSGLTKFYILAQLSFYLQQVVAINFEDRRKDHWQMCVHHVVTIALLWGAYAYHQTRIGTLILILMDNGDILLGIAKCLKYLDFSTVCDYMFGLFIVSWAICRHGFYLVACWSLYAESLKHIPAGCSRGPDHDLTGPFEHETEGWGHLLAPFTDGQGTVCWNENITTGFLVTLLFLQVVQIVWFVLILKVAIRVIKGTGAEDVRSDSEEEFGETEEIKYEQQYVVEKEVGVEQIDLNSWERRKTFRGAKGSGSLLTVASGVSLPGPSG</sequence>
<dbReference type="PANTHER" id="PTHR12560:SF0">
    <property type="entry name" value="LD18904P"/>
    <property type="match status" value="1"/>
</dbReference>
<dbReference type="PROSITE" id="PS50922">
    <property type="entry name" value="TLC"/>
    <property type="match status" value="1"/>
</dbReference>
<feature type="transmembrane region" description="Helical" evidence="7">
    <location>
        <begin position="365"/>
        <end position="384"/>
    </location>
</feature>
<dbReference type="EMBL" id="MCFJ01000004">
    <property type="protein sequence ID" value="ORY67522.1"/>
    <property type="molecule type" value="Genomic_DNA"/>
</dbReference>
<dbReference type="RefSeq" id="XP_040718146.1">
    <property type="nucleotide sequence ID" value="XM_040859832.1"/>
</dbReference>
<dbReference type="GeneID" id="63776044"/>
<evidence type="ECO:0000256" key="4">
    <source>
        <dbReference type="ARBA" id="ARBA00022989"/>
    </source>
</evidence>
<comment type="caution">
    <text evidence="9">The sequence shown here is derived from an EMBL/GenBank/DDBJ whole genome shotgun (WGS) entry which is preliminary data.</text>
</comment>
<keyword evidence="4 7" id="KW-1133">Transmembrane helix</keyword>
<dbReference type="PANTHER" id="PTHR12560">
    <property type="entry name" value="LONGEVITY ASSURANCE FACTOR 1 LAG1"/>
    <property type="match status" value="1"/>
</dbReference>
<feature type="domain" description="TLC" evidence="8">
    <location>
        <begin position="151"/>
        <end position="392"/>
    </location>
</feature>
<dbReference type="GO" id="GO:0046513">
    <property type="term" value="P:ceramide biosynthetic process"/>
    <property type="evidence" value="ECO:0007669"/>
    <property type="project" value="InterPro"/>
</dbReference>
<proteinExistence type="inferred from homology"/>
<comment type="subcellular location">
    <subcellularLocation>
        <location evidence="1">Membrane</location>
        <topology evidence="1">Multi-pass membrane protein</topology>
    </subcellularLocation>
</comment>
<keyword evidence="5 6" id="KW-0472">Membrane</keyword>
<evidence type="ECO:0000256" key="2">
    <source>
        <dbReference type="ARBA" id="ARBA00009808"/>
    </source>
</evidence>
<dbReference type="Pfam" id="PF03798">
    <property type="entry name" value="TRAM_LAG1_CLN8"/>
    <property type="match status" value="1"/>
</dbReference>
<accession>A0A1Y2E7K3</accession>
<reference evidence="9 10" key="1">
    <citation type="submission" date="2016-07" db="EMBL/GenBank/DDBJ databases">
        <title>Pervasive Adenine N6-methylation of Active Genes in Fungi.</title>
        <authorList>
            <consortium name="DOE Joint Genome Institute"/>
            <person name="Mondo S.J."/>
            <person name="Dannebaum R.O."/>
            <person name="Kuo R.C."/>
            <person name="Labutti K."/>
            <person name="Haridas S."/>
            <person name="Kuo A."/>
            <person name="Salamov A."/>
            <person name="Ahrendt S.R."/>
            <person name="Lipzen A."/>
            <person name="Sullivan W."/>
            <person name="Andreopoulos W.B."/>
            <person name="Clum A."/>
            <person name="Lindquist E."/>
            <person name="Daum C."/>
            <person name="Ramamoorthy G.K."/>
            <person name="Gryganskyi A."/>
            <person name="Culley D."/>
            <person name="Magnuson J.K."/>
            <person name="James T.Y."/>
            <person name="O'Malley M.A."/>
            <person name="Stajich J.E."/>
            <person name="Spatafora J.W."/>
            <person name="Visel A."/>
            <person name="Grigoriev I.V."/>
        </authorList>
    </citation>
    <scope>NUCLEOTIDE SEQUENCE [LARGE SCALE GENOMIC DNA]</scope>
    <source>
        <strain evidence="9 10">CBS 129021</strain>
    </source>
</reference>
<feature type="transmembrane region" description="Helical" evidence="7">
    <location>
        <begin position="287"/>
        <end position="311"/>
    </location>
</feature>
<dbReference type="GO" id="GO:0016020">
    <property type="term" value="C:membrane"/>
    <property type="evidence" value="ECO:0007669"/>
    <property type="project" value="UniProtKB-SubCell"/>
</dbReference>
<evidence type="ECO:0000256" key="3">
    <source>
        <dbReference type="ARBA" id="ARBA00022692"/>
    </source>
</evidence>